<protein>
    <submittedName>
        <fullName evidence="5">Tetratricopeptide tpr_1 repeat-containing protein</fullName>
    </submittedName>
</protein>
<keyword evidence="3" id="KW-1133">Transmembrane helix</keyword>
<dbReference type="PANTHER" id="PTHR10098">
    <property type="entry name" value="RAPSYN-RELATED"/>
    <property type="match status" value="1"/>
</dbReference>
<feature type="repeat" description="TPR" evidence="1">
    <location>
        <begin position="155"/>
        <end position="188"/>
    </location>
</feature>
<dbReference type="InterPro" id="IPR024983">
    <property type="entry name" value="CHAT_dom"/>
</dbReference>
<organism evidence="5 6">
    <name type="scientific">Saprospira grandis (strain Lewin)</name>
    <dbReference type="NCBI Taxonomy" id="984262"/>
    <lineage>
        <taxon>Bacteria</taxon>
        <taxon>Pseudomonadati</taxon>
        <taxon>Bacteroidota</taxon>
        <taxon>Saprospiria</taxon>
        <taxon>Saprospirales</taxon>
        <taxon>Saprospiraceae</taxon>
        <taxon>Saprospira</taxon>
    </lineage>
</organism>
<feature type="domain" description="CHAT" evidence="4">
    <location>
        <begin position="665"/>
        <end position="957"/>
    </location>
</feature>
<dbReference type="InterPro" id="IPR019734">
    <property type="entry name" value="TPR_rpt"/>
</dbReference>
<dbReference type="EMBL" id="CP002831">
    <property type="protein sequence ID" value="AFC24340.1"/>
    <property type="molecule type" value="Genomic_DNA"/>
</dbReference>
<evidence type="ECO:0000256" key="1">
    <source>
        <dbReference type="PROSITE-ProRule" id="PRU00339"/>
    </source>
</evidence>
<dbReference type="InterPro" id="IPR011990">
    <property type="entry name" value="TPR-like_helical_dom_sf"/>
</dbReference>
<dbReference type="eggNOG" id="COG4995">
    <property type="taxonomic scope" value="Bacteria"/>
</dbReference>
<feature type="coiled-coil region" evidence="2">
    <location>
        <begin position="617"/>
        <end position="651"/>
    </location>
</feature>
<evidence type="ECO:0000313" key="6">
    <source>
        <dbReference type="Proteomes" id="UP000007519"/>
    </source>
</evidence>
<evidence type="ECO:0000256" key="2">
    <source>
        <dbReference type="SAM" id="Coils"/>
    </source>
</evidence>
<proteinExistence type="predicted"/>
<dbReference type="AlphaFoldDB" id="H6L9X7"/>
<keyword evidence="6" id="KW-1185">Reference proteome</keyword>
<dbReference type="Pfam" id="PF12770">
    <property type="entry name" value="CHAT"/>
    <property type="match status" value="1"/>
</dbReference>
<dbReference type="eggNOG" id="COG2909">
    <property type="taxonomic scope" value="Bacteria"/>
</dbReference>
<dbReference type="SMART" id="SM00028">
    <property type="entry name" value="TPR"/>
    <property type="match status" value="6"/>
</dbReference>
<keyword evidence="1" id="KW-0802">TPR repeat</keyword>
<dbReference type="PROSITE" id="PS50005">
    <property type="entry name" value="TPR"/>
    <property type="match status" value="1"/>
</dbReference>
<dbReference type="OrthoDB" id="9771112at2"/>
<reference evidence="5 6" key="1">
    <citation type="journal article" date="2012" name="Stand. Genomic Sci.">
        <title>Complete genome sequencing and analysis of Saprospira grandis str. Lewin, a predatory marine bacterium.</title>
        <authorList>
            <person name="Saw J.H."/>
            <person name="Yuryev A."/>
            <person name="Kanbe M."/>
            <person name="Hou S."/>
            <person name="Young A.G."/>
            <person name="Aizawa S."/>
            <person name="Alam M."/>
        </authorList>
    </citation>
    <scope>NUCLEOTIDE SEQUENCE [LARGE SCALE GENOMIC DNA]</scope>
    <source>
        <strain evidence="5 6">Lewin</strain>
    </source>
</reference>
<dbReference type="HOGENOM" id="CLU_002404_0_0_10"/>
<dbReference type="Proteomes" id="UP000007519">
    <property type="component" value="Chromosome"/>
</dbReference>
<dbReference type="Gene3D" id="1.25.40.10">
    <property type="entry name" value="Tetratricopeptide repeat domain"/>
    <property type="match status" value="2"/>
</dbReference>
<evidence type="ECO:0000256" key="3">
    <source>
        <dbReference type="SAM" id="Phobius"/>
    </source>
</evidence>
<accession>H6L9X7</accession>
<feature type="transmembrane region" description="Helical" evidence="3">
    <location>
        <begin position="969"/>
        <end position="987"/>
    </location>
</feature>
<evidence type="ECO:0000259" key="4">
    <source>
        <dbReference type="Pfam" id="PF12770"/>
    </source>
</evidence>
<name>H6L9X7_SAPGL</name>
<dbReference type="KEGG" id="sgn:SGRA_1605"/>
<keyword evidence="3" id="KW-0812">Transmembrane</keyword>
<keyword evidence="2" id="KW-0175">Coiled coil</keyword>
<dbReference type="STRING" id="984262.SGRA_1605"/>
<dbReference type="PANTHER" id="PTHR10098:SF112">
    <property type="entry name" value="SLR0380 PROTEIN"/>
    <property type="match status" value="1"/>
</dbReference>
<dbReference type="RefSeq" id="WP_015691976.1">
    <property type="nucleotide sequence ID" value="NC_016940.1"/>
</dbReference>
<sequence length="1000" mass="114264">MRPIHYIYLFLLTPILVLGQDAAKYKAFEARYMEAYRQSQYAQSIAIIDSALLALETEPGRQGWKDSLSWSFTGSKMVLQYNLGQYKAVQKTLMTAKSQVERLDQGKKGVHLAEWLGLRAKLYLAEDNFEQATAKQLEAKAIFEQLKLEATPQYITLINNIAVVYLKQAKYDLAADFFRQSIALERKHNDAKGEPYARSLYNVMAIEEKAGQYTKAEQTANLILKIMEEVGRENEFYLKIMIAKGGVLERKEAFAKAKEVYLTALALAKRKQYDQLIPSITFNLGKACMAEQDYLAAETYYKAALGQPKGMMRQTVLSSLLKLYIVQEDYQQAENYLEQYRAEVAAVFAPKTVKYIQSLKYVARLGVAKGDFDAAEAAILQHLELNSTQEKHFDLDQLAGLDINYFLDLGELSRILFIAKDLEIKRYQESKAPASLKRLLIIDSLHAETLAKEREMAQLEQDRLRSLKVSSATYQRLMKWAHLDQQAAEQLLAISEKDKSTLLLESQNERIAYSKKLLPKNEQEKQKGIKKQYRQILKAYRSTEEKAKKDSLLVLLNDQIWEMEEHKRHLFKQYPDYVDYKFGHKRLQLKQLQKDLGPKRAAIEYFLTDSSCFVFYLDHQELRYVEQKINAKELAQQLMDLQRMLLSYKQVLSGNEEVFLNYSQKAHQLYQLLLAPVLQNPKRTVKQLLIIPDKELAYIPFESLLMLPAKETDNYNSLAYLIKRYAISYSFSLELWQHNQNTSFQENNGQMLAMAANYQEGDTISLNNKRSQLTPLKLAEEEVKKLATLFEGRFLFGQDAQEERFIKEAKKYRFIHLAMHGLMNREQPSLSGLAFTPDSDSLEDGFLQAIEILNLDLKADLVVLSACETAYGEFQAGNGTASLATAFINAGVPALLVSLWQVDDAATSMIMQDFYQQLDAGLSKSEALRQAKLNYLAANKGPMAHPAFWSPFILMGNDKKLNLPPSNPFLPFAIGGIMLSAGGAFLLRQKRKNRSKEKAA</sequence>
<keyword evidence="3" id="KW-0472">Membrane</keyword>
<evidence type="ECO:0000313" key="5">
    <source>
        <dbReference type="EMBL" id="AFC24340.1"/>
    </source>
</evidence>
<gene>
    <name evidence="5" type="ordered locus">SGRA_1605</name>
</gene>
<dbReference type="SUPFAM" id="SSF48452">
    <property type="entry name" value="TPR-like"/>
    <property type="match status" value="3"/>
</dbReference>